<keyword evidence="2" id="KW-0547">Nucleotide-binding</keyword>
<evidence type="ECO:0000259" key="3">
    <source>
        <dbReference type="Pfam" id="PF00586"/>
    </source>
</evidence>
<dbReference type="HAMAP" id="MF_02128">
    <property type="entry name" value="TMP_kinase"/>
    <property type="match status" value="1"/>
</dbReference>
<keyword evidence="2 5" id="KW-0418">Kinase</keyword>
<feature type="binding site" evidence="2">
    <location>
        <position position="41"/>
    </location>
    <ligand>
        <name>Mg(2+)</name>
        <dbReference type="ChEBI" id="CHEBI:18420"/>
        <label>2</label>
    </ligand>
</feature>
<dbReference type="PANTHER" id="PTHR30270">
    <property type="entry name" value="THIAMINE-MONOPHOSPHATE KINASE"/>
    <property type="match status" value="1"/>
</dbReference>
<feature type="domain" description="PurM-like C-terminal" evidence="4">
    <location>
        <begin position="149"/>
        <end position="305"/>
    </location>
</feature>
<feature type="binding site" evidence="2">
    <location>
        <begin position="116"/>
        <end position="117"/>
    </location>
    <ligand>
        <name>ATP</name>
        <dbReference type="ChEBI" id="CHEBI:30616"/>
    </ligand>
</feature>
<dbReference type="Gene3D" id="3.90.650.10">
    <property type="entry name" value="PurM-like C-terminal domain"/>
    <property type="match status" value="1"/>
</dbReference>
<evidence type="ECO:0000256" key="1">
    <source>
        <dbReference type="ARBA" id="ARBA00022977"/>
    </source>
</evidence>
<dbReference type="Pfam" id="PF02769">
    <property type="entry name" value="AIRS_C"/>
    <property type="match status" value="1"/>
</dbReference>
<dbReference type="SUPFAM" id="SSF55326">
    <property type="entry name" value="PurM N-terminal domain-like"/>
    <property type="match status" value="1"/>
</dbReference>
<comment type="pathway">
    <text evidence="2">Cofactor biosynthesis; thiamine diphosphate biosynthesis; thiamine diphosphate from thiamine phosphate: step 1/1.</text>
</comment>
<keyword evidence="6" id="KW-1185">Reference proteome</keyword>
<dbReference type="Gene3D" id="3.30.1330.10">
    <property type="entry name" value="PurM-like, N-terminal domain"/>
    <property type="match status" value="1"/>
</dbReference>
<evidence type="ECO:0000313" key="5">
    <source>
        <dbReference type="EMBL" id="CUT17913.1"/>
    </source>
</evidence>
<feature type="binding site" evidence="2">
    <location>
        <position position="70"/>
    </location>
    <ligand>
        <name>Mg(2+)</name>
        <dbReference type="ChEBI" id="CHEBI:18420"/>
        <label>3</label>
    </ligand>
</feature>
<dbReference type="GO" id="GO:0000287">
    <property type="term" value="F:magnesium ion binding"/>
    <property type="evidence" value="ECO:0007669"/>
    <property type="project" value="UniProtKB-UniRule"/>
</dbReference>
<evidence type="ECO:0000313" key="6">
    <source>
        <dbReference type="Proteomes" id="UP000198651"/>
    </source>
</evidence>
<dbReference type="AlphaFoldDB" id="A0A0S4M2C6"/>
<name>A0A0S4M2C6_9BURK</name>
<feature type="domain" description="PurM-like N-terminal" evidence="3">
    <location>
        <begin position="22"/>
        <end position="135"/>
    </location>
</feature>
<dbReference type="PANTHER" id="PTHR30270:SF0">
    <property type="entry name" value="THIAMINE-MONOPHOSPHATE KINASE"/>
    <property type="match status" value="1"/>
</dbReference>
<feature type="binding site" evidence="2">
    <location>
        <position position="24"/>
    </location>
    <ligand>
        <name>Mg(2+)</name>
        <dbReference type="ChEBI" id="CHEBI:18420"/>
        <label>3</label>
    </ligand>
</feature>
<dbReference type="RefSeq" id="WP_092343845.1">
    <property type="nucleotide sequence ID" value="NZ_LN906597.1"/>
</dbReference>
<dbReference type="EC" id="2.7.4.16" evidence="2"/>
<feature type="binding site" evidence="2">
    <location>
        <position position="24"/>
    </location>
    <ligand>
        <name>Mg(2+)</name>
        <dbReference type="ChEBI" id="CHEBI:18420"/>
        <label>4</label>
    </ligand>
</feature>
<evidence type="ECO:0000256" key="2">
    <source>
        <dbReference type="HAMAP-Rule" id="MF_02128"/>
    </source>
</evidence>
<gene>
    <name evidence="2" type="primary">thiL</name>
    <name evidence="5" type="ORF">Ark11_1100</name>
</gene>
<dbReference type="PIRSF" id="PIRSF005303">
    <property type="entry name" value="Thiam_monoph_kin"/>
    <property type="match status" value="1"/>
</dbReference>
<reference evidence="6" key="1">
    <citation type="submission" date="2015-11" db="EMBL/GenBank/DDBJ databases">
        <authorList>
            <person name="Seth-Smith H.M.B."/>
        </authorList>
    </citation>
    <scope>NUCLEOTIDE SEQUENCE [LARGE SCALE GENOMIC DNA]</scope>
    <source>
        <strain evidence="6">2013Ark11</strain>
    </source>
</reference>
<dbReference type="CDD" id="cd02194">
    <property type="entry name" value="ThiL"/>
    <property type="match status" value="1"/>
</dbReference>
<feature type="binding site" evidence="2">
    <location>
        <position position="39"/>
    </location>
    <ligand>
        <name>Mg(2+)</name>
        <dbReference type="ChEBI" id="CHEBI:18420"/>
        <label>4</label>
    </ligand>
</feature>
<comment type="catalytic activity">
    <reaction evidence="2">
        <text>thiamine phosphate + ATP = thiamine diphosphate + ADP</text>
        <dbReference type="Rhea" id="RHEA:15913"/>
        <dbReference type="ChEBI" id="CHEBI:30616"/>
        <dbReference type="ChEBI" id="CHEBI:37575"/>
        <dbReference type="ChEBI" id="CHEBI:58937"/>
        <dbReference type="ChEBI" id="CHEBI:456216"/>
        <dbReference type="EC" id="2.7.4.16"/>
    </reaction>
</comment>
<dbReference type="UniPathway" id="UPA00060">
    <property type="reaction ID" value="UER00142"/>
</dbReference>
<dbReference type="STRING" id="1561003.Ark11_1100"/>
<dbReference type="GO" id="GO:0009030">
    <property type="term" value="F:thiamine-phosphate kinase activity"/>
    <property type="evidence" value="ECO:0007669"/>
    <property type="project" value="UniProtKB-UniRule"/>
</dbReference>
<dbReference type="SUPFAM" id="SSF56042">
    <property type="entry name" value="PurM C-terminal domain-like"/>
    <property type="match status" value="1"/>
</dbReference>
<keyword evidence="2" id="KW-0808">Transferase</keyword>
<keyword evidence="2" id="KW-0479">Metal-binding</keyword>
<dbReference type="GO" id="GO:0009228">
    <property type="term" value="P:thiamine biosynthetic process"/>
    <property type="evidence" value="ECO:0007669"/>
    <property type="project" value="UniProtKB-KW"/>
</dbReference>
<dbReference type="InterPro" id="IPR036676">
    <property type="entry name" value="PurM-like_C_sf"/>
</dbReference>
<sequence>MTTEEEIIDIFRGKFPLFNGIGDDSAVIPYQNNRHYITTQDSLVENIHFRTSYYAPIDLAHKAIAVNISDISAMGGSPLYLWNSISFPKHRISYMNEWSREFCEFCLRENISIMGGDITESPNDIYISITLIGVIDEKYIKRMAGAQCGDLILLCGNPGHAHIGLLSYENGISDSSLGIYREALKNPKIRTDEGKWIAQQKSVHSMTDTSDGILVNLRRMLKKSQKSACIEQSWFQPPLSFIEACKMVECNPETTQLIGGEDYSLMFCTENRAVEEICTEFKKRFGYTLKIIGIIAEENNHDITIKNHGVEQQISSPEFNHFMATR</sequence>
<feature type="binding site" evidence="2">
    <location>
        <position position="48"/>
    </location>
    <ligand>
        <name>substrate</name>
    </ligand>
</feature>
<feature type="binding site" evidence="2">
    <location>
        <position position="142"/>
    </location>
    <ligand>
        <name>ATP</name>
        <dbReference type="ChEBI" id="CHEBI:30616"/>
    </ligand>
</feature>
<dbReference type="InterPro" id="IPR016188">
    <property type="entry name" value="PurM-like_N"/>
</dbReference>
<comment type="miscellaneous">
    <text evidence="2">Reaction mechanism of ThiL seems to utilize a direct, inline transfer of the gamma-phosphate of ATP to TMP rather than a phosphorylated enzyme intermediate.</text>
</comment>
<dbReference type="InterPro" id="IPR010918">
    <property type="entry name" value="PurM-like_C_dom"/>
</dbReference>
<evidence type="ECO:0000259" key="4">
    <source>
        <dbReference type="Pfam" id="PF02769"/>
    </source>
</evidence>
<comment type="function">
    <text evidence="2">Catalyzes the ATP-dependent phosphorylation of thiamine-monophosphate (TMP) to form thiamine-pyrophosphate (TPP), the active form of vitamin B1.</text>
</comment>
<dbReference type="EMBL" id="LN906597">
    <property type="protein sequence ID" value="CUT17913.1"/>
    <property type="molecule type" value="Genomic_DNA"/>
</dbReference>
<protein>
    <recommendedName>
        <fullName evidence="2">Thiamine-monophosphate kinase</fullName>
        <shortName evidence="2">TMP kinase</shortName>
        <shortName evidence="2">Thiamine-phosphate kinase</shortName>
        <ecNumber evidence="2">2.7.4.16</ecNumber>
    </recommendedName>
</protein>
<dbReference type="GO" id="GO:0009229">
    <property type="term" value="P:thiamine diphosphate biosynthetic process"/>
    <property type="evidence" value="ECO:0007669"/>
    <property type="project" value="UniProtKB-UniRule"/>
</dbReference>
<dbReference type="OrthoDB" id="9802811at2"/>
<proteinExistence type="inferred from homology"/>
<dbReference type="InterPro" id="IPR006283">
    <property type="entry name" value="ThiL-like"/>
</dbReference>
<accession>A0A0S4M2C6</accession>
<dbReference type="NCBIfam" id="TIGR01379">
    <property type="entry name" value="thiL"/>
    <property type="match status" value="1"/>
</dbReference>
<dbReference type="GO" id="GO:0005524">
    <property type="term" value="F:ATP binding"/>
    <property type="evidence" value="ECO:0007669"/>
    <property type="project" value="UniProtKB-UniRule"/>
</dbReference>
<feature type="binding site" evidence="2">
    <location>
        <position position="70"/>
    </location>
    <ligand>
        <name>Mg(2+)</name>
        <dbReference type="ChEBI" id="CHEBI:18420"/>
        <label>2</label>
    </ligand>
</feature>
<feature type="binding site" evidence="2">
    <location>
        <position position="70"/>
    </location>
    <ligand>
        <name>Mg(2+)</name>
        <dbReference type="ChEBI" id="CHEBI:18420"/>
        <label>4</label>
    </ligand>
</feature>
<feature type="binding site" evidence="2">
    <location>
        <position position="208"/>
    </location>
    <ligand>
        <name>Mg(2+)</name>
        <dbReference type="ChEBI" id="CHEBI:18420"/>
        <label>3</label>
    </ligand>
</feature>
<feature type="binding site" evidence="2">
    <location>
        <position position="319"/>
    </location>
    <ligand>
        <name>substrate</name>
    </ligand>
</feature>
<feature type="binding site" evidence="2">
    <location>
        <position position="41"/>
    </location>
    <ligand>
        <name>Mg(2+)</name>
        <dbReference type="ChEBI" id="CHEBI:18420"/>
        <label>1</label>
    </ligand>
</feature>
<feature type="binding site" evidence="2">
    <location>
        <position position="211"/>
    </location>
    <ligand>
        <name>Mg(2+)</name>
        <dbReference type="ChEBI" id="CHEBI:18420"/>
        <label>5</label>
    </ligand>
</feature>
<keyword evidence="1 2" id="KW-0784">Thiamine biosynthesis</keyword>
<comment type="caution">
    <text evidence="2">Lacks conserved residue(s) required for the propagation of feature annotation.</text>
</comment>
<dbReference type="InterPro" id="IPR036921">
    <property type="entry name" value="PurM-like_N_sf"/>
</dbReference>
<feature type="binding site" evidence="2">
    <location>
        <position position="117"/>
    </location>
    <ligand>
        <name>Mg(2+)</name>
        <dbReference type="ChEBI" id="CHEBI:18420"/>
        <label>1</label>
    </ligand>
</feature>
<dbReference type="Pfam" id="PF00586">
    <property type="entry name" value="AIRS"/>
    <property type="match status" value="1"/>
</dbReference>
<feature type="binding site" evidence="2">
    <location>
        <position position="210"/>
    </location>
    <ligand>
        <name>ATP</name>
        <dbReference type="ChEBI" id="CHEBI:30616"/>
    </ligand>
</feature>
<organism evidence="5 6">
    <name type="scientific">Candidatus Ichthyocystis hellenicum</name>
    <dbReference type="NCBI Taxonomy" id="1561003"/>
    <lineage>
        <taxon>Bacteria</taxon>
        <taxon>Pseudomonadati</taxon>
        <taxon>Pseudomonadota</taxon>
        <taxon>Betaproteobacteria</taxon>
        <taxon>Burkholderiales</taxon>
        <taxon>Candidatus Ichthyocystis</taxon>
    </lineage>
</organism>
<comment type="similarity">
    <text evidence="2">Belongs to the thiamine-monophosphate kinase family.</text>
</comment>
<keyword evidence="2" id="KW-0067">ATP-binding</keyword>
<feature type="binding site" evidence="2">
    <location>
        <position position="261"/>
    </location>
    <ligand>
        <name>substrate</name>
    </ligand>
</feature>
<dbReference type="Proteomes" id="UP000198651">
    <property type="component" value="Chromosome I"/>
</dbReference>
<keyword evidence="2" id="KW-0460">Magnesium</keyword>